<protein>
    <recommendedName>
        <fullName evidence="1">DUF357 domain-containing protein</fullName>
    </recommendedName>
</protein>
<organism evidence="2 4">
    <name type="scientific">Picrophilus torridus (strain ATCC 700027 / DSM 9790 / JCM 10055 / NBRC 100828 / KAW 2/3)</name>
    <dbReference type="NCBI Taxonomy" id="1122961"/>
    <lineage>
        <taxon>Archaea</taxon>
        <taxon>Methanobacteriati</taxon>
        <taxon>Thermoplasmatota</taxon>
        <taxon>Thermoplasmata</taxon>
        <taxon>Thermoplasmatales</taxon>
        <taxon>Picrophilaceae</taxon>
        <taxon>Picrophilus</taxon>
    </lineage>
</organism>
<dbReference type="HOGENOM" id="CLU_180506_0_0_2"/>
<dbReference type="PaxDb" id="263820-PTO0450"/>
<dbReference type="EMBL" id="AE017261">
    <property type="protein sequence ID" value="AAT43035.1"/>
    <property type="molecule type" value="Genomic_DNA"/>
</dbReference>
<accession>A0A8G2FWC9</accession>
<keyword evidence="5" id="KW-1185">Reference proteome</keyword>
<evidence type="ECO:0000313" key="3">
    <source>
        <dbReference type="EMBL" id="SMD30663.1"/>
    </source>
</evidence>
<evidence type="ECO:0000313" key="4">
    <source>
        <dbReference type="Proteomes" id="UP000000438"/>
    </source>
</evidence>
<name>Q6L1W7_PICTO</name>
<gene>
    <name evidence="2" type="ordered locus">PTO0450</name>
    <name evidence="3" type="ORF">SAMN02745355_0556</name>
</gene>
<reference evidence="2" key="2">
    <citation type="submission" date="2004-02" db="EMBL/GenBank/DDBJ databases">
        <authorList>
            <person name="Fuetterer O."/>
            <person name="Angelov A."/>
            <person name="Liesegang H."/>
            <person name="Gottschalk G."/>
            <person name="Schleper C."/>
            <person name="Schepers B."/>
            <person name="Dock C."/>
            <person name="Antranikian G."/>
            <person name="Liebl W."/>
        </authorList>
    </citation>
    <scope>NUCLEOTIDE SEQUENCE</scope>
    <source>
        <strain evidence="2">DSM 9790</strain>
    </source>
</reference>
<evidence type="ECO:0000313" key="5">
    <source>
        <dbReference type="Proteomes" id="UP000192315"/>
    </source>
</evidence>
<dbReference type="InterPro" id="IPR036809">
    <property type="entry name" value="AF1782-like_sf"/>
</dbReference>
<evidence type="ECO:0000313" key="2">
    <source>
        <dbReference type="EMBL" id="AAT43035.1"/>
    </source>
</evidence>
<dbReference type="OrthoDB" id="148073at2157"/>
<dbReference type="KEGG" id="pto:PTO0450"/>
<feature type="domain" description="DUF357" evidence="1">
    <location>
        <begin position="9"/>
        <end position="81"/>
    </location>
</feature>
<dbReference type="InParanoid" id="Q6L1W7"/>
<evidence type="ECO:0000259" key="1">
    <source>
        <dbReference type="Pfam" id="PF04010"/>
    </source>
</evidence>
<dbReference type="RefSeq" id="WP_011177251.1">
    <property type="nucleotide sequence ID" value="NC_005877.1"/>
</dbReference>
<accession>Q6L1W7</accession>
<dbReference type="eggNOG" id="arCOG01224">
    <property type="taxonomic scope" value="Archaea"/>
</dbReference>
<dbReference type="AlphaFoldDB" id="Q6L1W7"/>
<dbReference type="InterPro" id="IPR023140">
    <property type="entry name" value="DUF357"/>
</dbReference>
<dbReference type="Proteomes" id="UP000000438">
    <property type="component" value="Chromosome"/>
</dbReference>
<dbReference type="Gene3D" id="1.20.1270.90">
    <property type="entry name" value="AF1782-like"/>
    <property type="match status" value="1"/>
</dbReference>
<dbReference type="STRING" id="263820.PTO0450"/>
<dbReference type="SUPFAM" id="SSF158372">
    <property type="entry name" value="AF1782-like"/>
    <property type="match status" value="1"/>
</dbReference>
<dbReference type="EMBL" id="FWYE01000001">
    <property type="protein sequence ID" value="SMD30663.1"/>
    <property type="molecule type" value="Genomic_DNA"/>
</dbReference>
<proteinExistence type="predicted"/>
<dbReference type="Pfam" id="PF04010">
    <property type="entry name" value="DUF357"/>
    <property type="match status" value="1"/>
</dbReference>
<sequence>MDLKERVERYIKIEAEALDKIRIAVPETSHLMVVARDFLDMIRNYYNDALYFYDKNDLINAFAALNYSYGWIDAGIRLGIFYGGSDYRLFTQYK</sequence>
<dbReference type="GeneID" id="2843923"/>
<reference evidence="2 4" key="1">
    <citation type="journal article" date="2004" name="Proc. Natl. Acad. Sci. U.S.A.">
        <title>Genome sequence of Picrophilus torridus and its implications for life around pH 0.</title>
        <authorList>
            <person name="Futterer O."/>
            <person name="Angelov A."/>
            <person name="Liesegang H."/>
            <person name="Gottschalk G."/>
            <person name="Schleper C."/>
            <person name="Schepers B."/>
            <person name="Dock C."/>
            <person name="Antranikian G."/>
            <person name="Liebl W."/>
        </authorList>
    </citation>
    <scope>NUCLEOTIDE SEQUENCE [LARGE SCALE GENOMIC DNA]</scope>
    <source>
        <strain evidence="4">ATCC 700027 / DSM 9790 / JCM 10055 / NBRC 100828</strain>
        <strain evidence="2">DSM 9790</strain>
    </source>
</reference>
<dbReference type="Proteomes" id="UP000192315">
    <property type="component" value="Unassembled WGS sequence"/>
</dbReference>
<reference evidence="3 5" key="3">
    <citation type="submission" date="2017-04" db="EMBL/GenBank/DDBJ databases">
        <authorList>
            <person name="Varghese N."/>
            <person name="Submissions S."/>
        </authorList>
    </citation>
    <scope>NUCLEOTIDE SEQUENCE [LARGE SCALE GENOMIC DNA]</scope>
    <source>
        <strain evidence="3 5">DSM 9789</strain>
    </source>
</reference>